<keyword evidence="20" id="KW-1185">Reference proteome</keyword>
<dbReference type="RefSeq" id="XP_020861513.1">
    <property type="nucleotide sequence ID" value="XM_021005854.1"/>
</dbReference>
<evidence type="ECO:0000256" key="15">
    <source>
        <dbReference type="PIRSR" id="PIRSR000865-1"/>
    </source>
</evidence>
<dbReference type="KEGG" id="pcw:110221330"/>
<evidence type="ECO:0000256" key="4">
    <source>
        <dbReference type="ARBA" id="ARBA00022475"/>
    </source>
</evidence>
<evidence type="ECO:0000313" key="21">
    <source>
        <dbReference type="RefSeq" id="XP_020861513.1"/>
    </source>
</evidence>
<dbReference type="GO" id="GO:0005886">
    <property type="term" value="C:plasma membrane"/>
    <property type="evidence" value="ECO:0007669"/>
    <property type="project" value="UniProtKB-SubCell"/>
</dbReference>
<comment type="catalytic activity">
    <reaction evidence="13">
        <text>1-hexadecanoyl-2-(9Z-octadecenoyl)-sn-glycero-3-phosphate + H2O = 2-(9Z-octadecenoyl)-sn-glycero-3-phosphate + hexadecanoate + H(+)</text>
        <dbReference type="Rhea" id="RHEA:40943"/>
        <dbReference type="ChEBI" id="CHEBI:7896"/>
        <dbReference type="ChEBI" id="CHEBI:15377"/>
        <dbReference type="ChEBI" id="CHEBI:15378"/>
        <dbReference type="ChEBI" id="CHEBI:64839"/>
        <dbReference type="ChEBI" id="CHEBI:77593"/>
    </reaction>
    <physiologicalReaction direction="left-to-right" evidence="13">
        <dbReference type="Rhea" id="RHEA:40944"/>
    </physiologicalReaction>
</comment>
<feature type="signal peptide" evidence="18">
    <location>
        <begin position="1"/>
        <end position="16"/>
    </location>
</feature>
<dbReference type="GO" id="GO:0016042">
    <property type="term" value="P:lipid catabolic process"/>
    <property type="evidence" value="ECO:0007669"/>
    <property type="project" value="UniProtKB-KW"/>
</dbReference>
<evidence type="ECO:0000256" key="13">
    <source>
        <dbReference type="ARBA" id="ARBA00048637"/>
    </source>
</evidence>
<dbReference type="GO" id="GO:0005615">
    <property type="term" value="C:extracellular space"/>
    <property type="evidence" value="ECO:0007669"/>
    <property type="project" value="Ensembl"/>
</dbReference>
<dbReference type="InterPro" id="IPR013818">
    <property type="entry name" value="Lipase"/>
</dbReference>
<dbReference type="InterPro" id="IPR033906">
    <property type="entry name" value="Lipase_N"/>
</dbReference>
<protein>
    <submittedName>
        <fullName evidence="21">Lipase member H isoform X1</fullName>
    </submittedName>
</protein>
<dbReference type="SUPFAM" id="SSF53474">
    <property type="entry name" value="alpha/beta-Hydrolases"/>
    <property type="match status" value="1"/>
</dbReference>
<evidence type="ECO:0000256" key="7">
    <source>
        <dbReference type="ARBA" id="ARBA00022801"/>
    </source>
</evidence>
<feature type="binding site" evidence="16">
    <location>
        <position position="192"/>
    </location>
    <ligand>
        <name>Ca(2+)</name>
        <dbReference type="ChEBI" id="CHEBI:29108"/>
    </ligand>
</feature>
<dbReference type="CTD" id="200879"/>
<dbReference type="InterPro" id="IPR016272">
    <property type="entry name" value="Lipase_LIPH"/>
</dbReference>
<evidence type="ECO:0000256" key="3">
    <source>
        <dbReference type="ARBA" id="ARBA00010701"/>
    </source>
</evidence>
<dbReference type="FunCoup" id="A0A6P5LWA6">
    <property type="interactions" value="361"/>
</dbReference>
<keyword evidence="12" id="KW-0325">Glycoprotein</keyword>
<evidence type="ECO:0000256" key="17">
    <source>
        <dbReference type="RuleBase" id="RU004262"/>
    </source>
</evidence>
<dbReference type="Proteomes" id="UP000515140">
    <property type="component" value="Unplaced"/>
</dbReference>
<keyword evidence="11" id="KW-1015">Disulfide bond</keyword>
<dbReference type="PANTHER" id="PTHR11610">
    <property type="entry name" value="LIPASE"/>
    <property type="match status" value="1"/>
</dbReference>
<dbReference type="GO" id="GO:0046872">
    <property type="term" value="F:metal ion binding"/>
    <property type="evidence" value="ECO:0007669"/>
    <property type="project" value="UniProtKB-KW"/>
</dbReference>
<dbReference type="AlphaFoldDB" id="A0A6P5LWA6"/>
<dbReference type="Gene3D" id="3.40.50.1820">
    <property type="entry name" value="alpha/beta hydrolase"/>
    <property type="match status" value="1"/>
</dbReference>
<keyword evidence="10" id="KW-0472">Membrane</keyword>
<gene>
    <name evidence="21" type="primary">LIPH</name>
</gene>
<evidence type="ECO:0000259" key="19">
    <source>
        <dbReference type="Pfam" id="PF00151"/>
    </source>
</evidence>
<dbReference type="GO" id="GO:0004620">
    <property type="term" value="F:phospholipase activity"/>
    <property type="evidence" value="ECO:0007669"/>
    <property type="project" value="Ensembl"/>
</dbReference>
<feature type="domain" description="Lipase" evidence="19">
    <location>
        <begin position="18"/>
        <end position="326"/>
    </location>
</feature>
<evidence type="ECO:0000256" key="11">
    <source>
        <dbReference type="ARBA" id="ARBA00023157"/>
    </source>
</evidence>
<evidence type="ECO:0000256" key="6">
    <source>
        <dbReference type="ARBA" id="ARBA00022729"/>
    </source>
</evidence>
<dbReference type="PANTHER" id="PTHR11610:SF12">
    <property type="entry name" value="LIPASE MEMBER H"/>
    <property type="match status" value="1"/>
</dbReference>
<keyword evidence="9" id="KW-0443">Lipid metabolism</keyword>
<dbReference type="GO" id="GO:0052689">
    <property type="term" value="F:carboxylic ester hydrolase activity"/>
    <property type="evidence" value="ECO:0007669"/>
    <property type="project" value="InterPro"/>
</dbReference>
<evidence type="ECO:0000256" key="1">
    <source>
        <dbReference type="ARBA" id="ARBA00004202"/>
    </source>
</evidence>
<evidence type="ECO:0000256" key="16">
    <source>
        <dbReference type="PIRSR" id="PIRSR000865-2"/>
    </source>
</evidence>
<evidence type="ECO:0000256" key="2">
    <source>
        <dbReference type="ARBA" id="ARBA00004613"/>
    </source>
</evidence>
<evidence type="ECO:0000256" key="14">
    <source>
        <dbReference type="ARBA" id="ARBA00049600"/>
    </source>
</evidence>
<feature type="binding site" evidence="16">
    <location>
        <position position="197"/>
    </location>
    <ligand>
        <name>Ca(2+)</name>
        <dbReference type="ChEBI" id="CHEBI:29108"/>
    </ligand>
</feature>
<dbReference type="PIRSF" id="PIRSF000865">
    <property type="entry name" value="Lipoprotein_lipase_LIPH"/>
    <property type="match status" value="1"/>
</dbReference>
<feature type="active site" description="Charge relay system" evidence="15">
    <location>
        <position position="248"/>
    </location>
</feature>
<feature type="active site" description="Charge relay system" evidence="15">
    <location>
        <position position="178"/>
    </location>
</feature>
<evidence type="ECO:0000256" key="5">
    <source>
        <dbReference type="ARBA" id="ARBA00022525"/>
    </source>
</evidence>
<organism evidence="20 21">
    <name type="scientific">Phascolarctos cinereus</name>
    <name type="common">Koala</name>
    <dbReference type="NCBI Taxonomy" id="38626"/>
    <lineage>
        <taxon>Eukaryota</taxon>
        <taxon>Metazoa</taxon>
        <taxon>Chordata</taxon>
        <taxon>Craniata</taxon>
        <taxon>Vertebrata</taxon>
        <taxon>Euteleostomi</taxon>
        <taxon>Mammalia</taxon>
        <taxon>Metatheria</taxon>
        <taxon>Diprotodontia</taxon>
        <taxon>Phascolarctidae</taxon>
        <taxon>Phascolarctos</taxon>
    </lineage>
</organism>
<evidence type="ECO:0000256" key="18">
    <source>
        <dbReference type="SAM" id="SignalP"/>
    </source>
</evidence>
<name>A0A6P5LWA6_PHACI</name>
<keyword evidence="8" id="KW-0442">Lipid degradation</keyword>
<evidence type="ECO:0000313" key="20">
    <source>
        <dbReference type="Proteomes" id="UP000515140"/>
    </source>
</evidence>
<reference evidence="21" key="1">
    <citation type="submission" date="2025-08" db="UniProtKB">
        <authorList>
            <consortium name="RefSeq"/>
        </authorList>
    </citation>
    <scope>IDENTIFICATION</scope>
    <source>
        <tissue evidence="21">Spleen</tissue>
    </source>
</reference>
<dbReference type="PRINTS" id="PR00821">
    <property type="entry name" value="TAGLIPASE"/>
</dbReference>
<keyword evidence="4" id="KW-1003">Cell membrane</keyword>
<proteinExistence type="inferred from homology"/>
<feature type="binding site" evidence="16">
    <location>
        <position position="194"/>
    </location>
    <ligand>
        <name>Ca(2+)</name>
        <dbReference type="ChEBI" id="CHEBI:29108"/>
    </ligand>
</feature>
<comment type="similarity">
    <text evidence="3 17">Belongs to the AB hydrolase superfamily. Lipase family.</text>
</comment>
<comment type="subcellular location">
    <subcellularLocation>
        <location evidence="1">Cell membrane</location>
        <topology evidence="1">Peripheral membrane protein</topology>
    </subcellularLocation>
    <subcellularLocation>
        <location evidence="2">Secreted</location>
    </subcellularLocation>
</comment>
<keyword evidence="7" id="KW-0378">Hydrolase</keyword>
<dbReference type="InterPro" id="IPR000734">
    <property type="entry name" value="TAG_lipase"/>
</dbReference>
<dbReference type="Pfam" id="PF00151">
    <property type="entry name" value="Lipase"/>
    <property type="match status" value="1"/>
</dbReference>
<dbReference type="GO" id="GO:0006654">
    <property type="term" value="P:phosphatidic acid biosynthetic process"/>
    <property type="evidence" value="ECO:0007669"/>
    <property type="project" value="UniProtKB-ARBA"/>
</dbReference>
<evidence type="ECO:0000256" key="10">
    <source>
        <dbReference type="ARBA" id="ARBA00023136"/>
    </source>
</evidence>
<accession>A0A6P5LWA6</accession>
<keyword evidence="16" id="KW-0106">Calcium</keyword>
<keyword evidence="5" id="KW-0964">Secreted</keyword>
<dbReference type="InterPro" id="IPR029058">
    <property type="entry name" value="AB_hydrolase_fold"/>
</dbReference>
<evidence type="ECO:0000256" key="9">
    <source>
        <dbReference type="ARBA" id="ARBA00023098"/>
    </source>
</evidence>
<sequence>MLRFFIITCLVWSVSPDTAPRECHTFTKLSIHSAITGTSLKVRLLLYTDNFTCAEILESPFPGSFNATKKTAFIIHGYRPTGSQPVWLSELVEGLIRVEDINVIVVDWNRGATNVVYSVASAHTWRVAEILKETIDQMLVSGASLDNIYMIGVSLGAHIAGFVGQMYDGKLGRITGLDPAGPLFSGKPRNERLDHTDAQFVDVIHSDTDLLGFKESLGNIDFYPNGGLDQPGCPQTIFSGFEYFKCDHQRSVFLYLSSLKKDCDIIAYPCESYRDYLNGKCISCGDDQLMPCPVLGYYADQWKNYSMLKDPPVTKAFFDTTSEKPFCIQHYFVDIMTWNKNIRRGYITIKLTDQAGNTTESKINHEPATFQKFQQVSLLARFPQDVDQVKGISLVFSTGPVIWSKYKLRIIWMKLRPITHPEKPQMCRYDLVLTENKETAFQPILC</sequence>
<dbReference type="GO" id="GO:0008201">
    <property type="term" value="F:heparin binding"/>
    <property type="evidence" value="ECO:0007669"/>
    <property type="project" value="Ensembl"/>
</dbReference>
<keyword evidence="16" id="KW-0479">Metal-binding</keyword>
<evidence type="ECO:0000256" key="8">
    <source>
        <dbReference type="ARBA" id="ARBA00022963"/>
    </source>
</evidence>
<feature type="active site" description="Nucleophile" evidence="15">
    <location>
        <position position="154"/>
    </location>
</feature>
<keyword evidence="6 18" id="KW-0732">Signal</keyword>
<comment type="function">
    <text evidence="14">Hydrolyzes specifically phosphatidic acid (PA) to produce 2-acyl lysophosphatidic acid (LPA; a potent bioactive lipid mediator) and fatty acid. Does not hydrolyze other phospholipids, like phosphatidylserine (PS), phosphatidylcholine (PC) and phosphatidylethanolamine (PE) or triacylglycerol (TG).</text>
</comment>
<dbReference type="FunFam" id="3.40.50.1820:FF:000063">
    <property type="entry name" value="Lipase member H"/>
    <property type="match status" value="1"/>
</dbReference>
<feature type="chain" id="PRO_5028027929" evidence="18">
    <location>
        <begin position="17"/>
        <end position="446"/>
    </location>
</feature>
<dbReference type="CDD" id="cd00707">
    <property type="entry name" value="Pancreat_lipase_like"/>
    <property type="match status" value="1"/>
</dbReference>
<evidence type="ECO:0000256" key="12">
    <source>
        <dbReference type="ARBA" id="ARBA00023180"/>
    </source>
</evidence>
<dbReference type="InParanoid" id="A0A6P5LWA6"/>
<dbReference type="GeneID" id="110221330"/>